<evidence type="ECO:0000313" key="6">
    <source>
        <dbReference type="Proteomes" id="UP001597417"/>
    </source>
</evidence>
<dbReference type="Proteomes" id="UP001597417">
    <property type="component" value="Unassembled WGS sequence"/>
</dbReference>
<evidence type="ECO:0000256" key="2">
    <source>
        <dbReference type="ARBA" id="ARBA00022741"/>
    </source>
</evidence>
<dbReference type="EMBL" id="JBHUKR010000015">
    <property type="protein sequence ID" value="MFD2419886.1"/>
    <property type="molecule type" value="Genomic_DNA"/>
</dbReference>
<dbReference type="Pfam" id="PF00582">
    <property type="entry name" value="Usp"/>
    <property type="match status" value="2"/>
</dbReference>
<keyword evidence="2" id="KW-0547">Nucleotide-binding</keyword>
<evidence type="ECO:0000259" key="4">
    <source>
        <dbReference type="Pfam" id="PF00582"/>
    </source>
</evidence>
<dbReference type="PANTHER" id="PTHR46268">
    <property type="entry name" value="STRESS RESPONSE PROTEIN NHAX"/>
    <property type="match status" value="1"/>
</dbReference>
<evidence type="ECO:0000256" key="1">
    <source>
        <dbReference type="ARBA" id="ARBA00008791"/>
    </source>
</evidence>
<protein>
    <submittedName>
        <fullName evidence="5">Universal stress protein</fullName>
    </submittedName>
</protein>
<dbReference type="Gene3D" id="3.40.50.620">
    <property type="entry name" value="HUPs"/>
    <property type="match status" value="2"/>
</dbReference>
<dbReference type="InterPro" id="IPR006016">
    <property type="entry name" value="UspA"/>
</dbReference>
<dbReference type="InterPro" id="IPR014729">
    <property type="entry name" value="Rossmann-like_a/b/a_fold"/>
</dbReference>
<comment type="similarity">
    <text evidence="1">Belongs to the universal stress protein A family.</text>
</comment>
<reference evidence="6" key="1">
    <citation type="journal article" date="2019" name="Int. J. Syst. Evol. Microbiol.">
        <title>The Global Catalogue of Microorganisms (GCM) 10K type strain sequencing project: providing services to taxonomists for standard genome sequencing and annotation.</title>
        <authorList>
            <consortium name="The Broad Institute Genomics Platform"/>
            <consortium name="The Broad Institute Genome Sequencing Center for Infectious Disease"/>
            <person name="Wu L."/>
            <person name="Ma J."/>
        </authorList>
    </citation>
    <scope>NUCLEOTIDE SEQUENCE [LARGE SCALE GENOMIC DNA]</scope>
    <source>
        <strain evidence="6">CGMCC 4.7645</strain>
    </source>
</reference>
<comment type="caution">
    <text evidence="5">The sequence shown here is derived from an EMBL/GenBank/DDBJ whole genome shotgun (WGS) entry which is preliminary data.</text>
</comment>
<keyword evidence="6" id="KW-1185">Reference proteome</keyword>
<evidence type="ECO:0000256" key="3">
    <source>
        <dbReference type="ARBA" id="ARBA00022840"/>
    </source>
</evidence>
<sequence length="272" mass="28733">MNNHPIVVGIDGSPGARRAVWWAAKEAARRHSPLLLVHGYGIPAAFYNETAPPQDWLADKEKQSRDWLAEAAEIAERADPDAELYTESFLDSAVPLLISESGSATMVVVGFTARSVLGELVMGSTGASLAAHGHCPIVVVRGRDGRLISADDPVVVGVDGGQGSVAATGLAFEEAALRGVSLVALHADEGRERVSLDAVLAPWREKYPEVTVQEVTTREDPRKGLLDWSGRAQLVVVGSRGRGGFTGLLLGSTSHAVIHHADCPVLIARSSA</sequence>
<dbReference type="RefSeq" id="WP_378267911.1">
    <property type="nucleotide sequence ID" value="NZ_JBHUKR010000015.1"/>
</dbReference>
<feature type="domain" description="UspA" evidence="4">
    <location>
        <begin position="153"/>
        <end position="269"/>
    </location>
</feature>
<dbReference type="PRINTS" id="PR01438">
    <property type="entry name" value="UNVRSLSTRESS"/>
</dbReference>
<keyword evidence="3" id="KW-0067">ATP-binding</keyword>
<name>A0ABW5G4J1_9PSEU</name>
<dbReference type="PANTHER" id="PTHR46268:SF27">
    <property type="entry name" value="UNIVERSAL STRESS PROTEIN RV2623"/>
    <property type="match status" value="1"/>
</dbReference>
<proteinExistence type="inferred from homology"/>
<gene>
    <name evidence="5" type="ORF">ACFSXZ_26505</name>
</gene>
<feature type="domain" description="UspA" evidence="4">
    <location>
        <begin position="4"/>
        <end position="141"/>
    </location>
</feature>
<evidence type="ECO:0000313" key="5">
    <source>
        <dbReference type="EMBL" id="MFD2419886.1"/>
    </source>
</evidence>
<accession>A0ABW5G4J1</accession>
<dbReference type="SUPFAM" id="SSF52402">
    <property type="entry name" value="Adenine nucleotide alpha hydrolases-like"/>
    <property type="match status" value="2"/>
</dbReference>
<dbReference type="InterPro" id="IPR006015">
    <property type="entry name" value="Universal_stress_UspA"/>
</dbReference>
<organism evidence="5 6">
    <name type="scientific">Amycolatopsis pigmentata</name>
    <dbReference type="NCBI Taxonomy" id="450801"/>
    <lineage>
        <taxon>Bacteria</taxon>
        <taxon>Bacillati</taxon>
        <taxon>Actinomycetota</taxon>
        <taxon>Actinomycetes</taxon>
        <taxon>Pseudonocardiales</taxon>
        <taxon>Pseudonocardiaceae</taxon>
        <taxon>Amycolatopsis</taxon>
    </lineage>
</organism>